<evidence type="ECO:0000313" key="2">
    <source>
        <dbReference type="EnsemblMetazoa" id="CLYHEMP010799.1"/>
    </source>
</evidence>
<proteinExistence type="predicted"/>
<dbReference type="AlphaFoldDB" id="A0A7M5V766"/>
<evidence type="ECO:0000313" key="3">
    <source>
        <dbReference type="Proteomes" id="UP000594262"/>
    </source>
</evidence>
<organism evidence="2 3">
    <name type="scientific">Clytia hemisphaerica</name>
    <dbReference type="NCBI Taxonomy" id="252671"/>
    <lineage>
        <taxon>Eukaryota</taxon>
        <taxon>Metazoa</taxon>
        <taxon>Cnidaria</taxon>
        <taxon>Hydrozoa</taxon>
        <taxon>Hydroidolina</taxon>
        <taxon>Leptothecata</taxon>
        <taxon>Obeliida</taxon>
        <taxon>Clytiidae</taxon>
        <taxon>Clytia</taxon>
    </lineage>
</organism>
<feature type="compositionally biased region" description="Polar residues" evidence="1">
    <location>
        <begin position="244"/>
        <end position="261"/>
    </location>
</feature>
<dbReference type="EnsemblMetazoa" id="CLYHEMT010799.1">
    <property type="protein sequence ID" value="CLYHEMP010799.1"/>
    <property type="gene ID" value="CLYHEMG010799"/>
</dbReference>
<feature type="compositionally biased region" description="Low complexity" evidence="1">
    <location>
        <begin position="227"/>
        <end position="243"/>
    </location>
</feature>
<protein>
    <submittedName>
        <fullName evidence="2">Uncharacterized protein</fullName>
    </submittedName>
</protein>
<feature type="region of interest" description="Disordered" evidence="1">
    <location>
        <begin position="210"/>
        <end position="267"/>
    </location>
</feature>
<keyword evidence="3" id="KW-1185">Reference proteome</keyword>
<sequence>MTYSCGELIDDDVETLEYCPRSFIEENPDEMNKPEKITPKRGSFTELRNTILTKVSTPRGNRRSKTLIQRCESAGKGLKDKLGRTSSVDVLGNPLRKPQQKHHKSLEEDFMFTGFSQLADKTLVTRSKVAEVRRTSADNATYEEEKRRELLNRMKDRSMSCPSYPTIKEEEIKVVKSSSYDSSNYKQTDSDKLNIEYPTIKIELCKNESLGPKSAPLQRKNSKWSDKSASMSSLSSTKTNGSNGYLSSDNSSVFNSETSINGGRDEMPMHRRPVSFIDIFKRDNIDEFSAPSHNHTYTLPRGLPRNTTDCNCNTLQKNGELSSSETDLDHARTVRGRASSMIEIGANKNTSMSQPKTQRRHEQLKKTTSNIYGLASPAALKKLFKKKRRSMPSDTRKAPATPVLAEGQRRCIHIESFV</sequence>
<reference evidence="2" key="1">
    <citation type="submission" date="2021-01" db="UniProtKB">
        <authorList>
            <consortium name="EnsemblMetazoa"/>
        </authorList>
    </citation>
    <scope>IDENTIFICATION</scope>
</reference>
<accession>A0A7M5V766</accession>
<name>A0A7M5V766_9CNID</name>
<evidence type="ECO:0000256" key="1">
    <source>
        <dbReference type="SAM" id="MobiDB-lite"/>
    </source>
</evidence>
<dbReference type="Proteomes" id="UP000594262">
    <property type="component" value="Unplaced"/>
</dbReference>